<feature type="non-terminal residue" evidence="2">
    <location>
        <position position="486"/>
    </location>
</feature>
<feature type="domain" description="Dynein heavy chain tail" evidence="1">
    <location>
        <begin position="14"/>
        <end position="116"/>
    </location>
</feature>
<name>A0AAD9MYY6_9ANNE</name>
<feature type="non-terminal residue" evidence="2">
    <location>
        <position position="1"/>
    </location>
</feature>
<dbReference type="GO" id="GO:0051959">
    <property type="term" value="F:dynein light intermediate chain binding"/>
    <property type="evidence" value="ECO:0007669"/>
    <property type="project" value="InterPro"/>
</dbReference>
<dbReference type="InterPro" id="IPR013594">
    <property type="entry name" value="Dynein_heavy_tail"/>
</dbReference>
<dbReference type="PANTHER" id="PTHR46961:SF21">
    <property type="entry name" value="LOW QUALITY PROTEIN: DYNEIN BETA CHAIN, FLAGELLAR OUTER ARM-LIKE"/>
    <property type="match status" value="1"/>
</dbReference>
<dbReference type="Proteomes" id="UP001208570">
    <property type="component" value="Unassembled WGS sequence"/>
</dbReference>
<organism evidence="2 3">
    <name type="scientific">Paralvinella palmiformis</name>
    <dbReference type="NCBI Taxonomy" id="53620"/>
    <lineage>
        <taxon>Eukaryota</taxon>
        <taxon>Metazoa</taxon>
        <taxon>Spiralia</taxon>
        <taxon>Lophotrochozoa</taxon>
        <taxon>Annelida</taxon>
        <taxon>Polychaeta</taxon>
        <taxon>Sedentaria</taxon>
        <taxon>Canalipalpata</taxon>
        <taxon>Terebellida</taxon>
        <taxon>Terebelliformia</taxon>
        <taxon>Alvinellidae</taxon>
        <taxon>Paralvinella</taxon>
    </lineage>
</organism>
<dbReference type="Pfam" id="PF08385">
    <property type="entry name" value="DHC_N1"/>
    <property type="match status" value="1"/>
</dbReference>
<dbReference type="InterPro" id="IPR026983">
    <property type="entry name" value="DHC"/>
</dbReference>
<evidence type="ECO:0000259" key="1">
    <source>
        <dbReference type="Pfam" id="PF08385"/>
    </source>
</evidence>
<accession>A0AAD9MYY6</accession>
<proteinExistence type="predicted"/>
<dbReference type="AlphaFoldDB" id="A0AAD9MYY6"/>
<dbReference type="GO" id="GO:0045505">
    <property type="term" value="F:dynein intermediate chain binding"/>
    <property type="evidence" value="ECO:0007669"/>
    <property type="project" value="InterPro"/>
</dbReference>
<dbReference type="GO" id="GO:0030286">
    <property type="term" value="C:dynein complex"/>
    <property type="evidence" value="ECO:0007669"/>
    <property type="project" value="InterPro"/>
</dbReference>
<evidence type="ECO:0000313" key="2">
    <source>
        <dbReference type="EMBL" id="KAK2150967.1"/>
    </source>
</evidence>
<evidence type="ECO:0000313" key="3">
    <source>
        <dbReference type="Proteomes" id="UP001208570"/>
    </source>
</evidence>
<comment type="caution">
    <text evidence="2">The sequence shown here is derived from an EMBL/GenBank/DDBJ whole genome shotgun (WGS) entry which is preliminary data.</text>
</comment>
<dbReference type="EMBL" id="JAODUP010000380">
    <property type="protein sequence ID" value="KAK2150967.1"/>
    <property type="molecule type" value="Genomic_DNA"/>
</dbReference>
<gene>
    <name evidence="2" type="ORF">LSH36_380g01055</name>
</gene>
<sequence>VAEEYDEDVEVRPQMVKVNLDPHLLLLLREIHYLSQEPFGAHLPAPARELLRNTNSASLRMLATRLETIVSKYNTVMHVMTEFEQPLFERCLAKIDDLFHLGLSQYTWRTEESADFVETANALVCADLHHNLDIVQTNCAEVMEITRAWSEGTLDIFAAREKDKSYDIQELIEIQKKLNEEVESAVIPGGNRVHSLLDTSFKEEDVPLPILTIRLELIENQVAFRPPLDTSTSYTSVHETVQQWLEAFLDRGKLVPMLSNKESYRDYISIDEETVHLIEHINRLVENNSEECKELYELFKDYAFLWQQDVNQTFEEFLNGNVSPTLGDTSGPISPSNLRVMASARSVTSRVSSAKSSIESAGLIGTAERSFLTPKTSRDLEPNVPSLDEFDAEIDIYRSARDEIQALQDHQDVGWLRVDLQPIKQVLTTYASKWMWTYTKYLSDQVTNMLQKLDEFLKRTEPEIESITGEERDTASFMKMMRLFNE</sequence>
<reference evidence="2" key="1">
    <citation type="journal article" date="2023" name="Mol. Biol. Evol.">
        <title>Third-Generation Sequencing Reveals the Adaptive Role of the Epigenome in Three Deep-Sea Polychaetes.</title>
        <authorList>
            <person name="Perez M."/>
            <person name="Aroh O."/>
            <person name="Sun Y."/>
            <person name="Lan Y."/>
            <person name="Juniper S.K."/>
            <person name="Young C.R."/>
            <person name="Angers B."/>
            <person name="Qian P.Y."/>
        </authorList>
    </citation>
    <scope>NUCLEOTIDE SEQUENCE</scope>
    <source>
        <strain evidence="2">P08H-3</strain>
    </source>
</reference>
<protein>
    <recommendedName>
        <fullName evidence="1">Dynein heavy chain tail domain-containing protein</fullName>
    </recommendedName>
</protein>
<dbReference type="PANTHER" id="PTHR46961">
    <property type="entry name" value="DYNEIN HEAVY CHAIN 1, AXONEMAL-LIKE PROTEIN"/>
    <property type="match status" value="1"/>
</dbReference>
<keyword evidence="3" id="KW-1185">Reference proteome</keyword>
<dbReference type="GO" id="GO:0007018">
    <property type="term" value="P:microtubule-based movement"/>
    <property type="evidence" value="ECO:0007669"/>
    <property type="project" value="InterPro"/>
</dbReference>